<keyword evidence="3" id="KW-1185">Reference proteome</keyword>
<comment type="caution">
    <text evidence="2">The sequence shown here is derived from an EMBL/GenBank/DDBJ whole genome shotgun (WGS) entry which is preliminary data.</text>
</comment>
<dbReference type="InterPro" id="IPR007627">
    <property type="entry name" value="RNA_pol_sigma70_r2"/>
</dbReference>
<evidence type="ECO:0000313" key="2">
    <source>
        <dbReference type="EMBL" id="GAA4263810.1"/>
    </source>
</evidence>
<accession>A0ABP8DUW3</accession>
<sequence>MSACTNVCGYELAYRPLGSVWDAEDVVQEAYLRWMRTDHSQVQQRRASCPRSCPA</sequence>
<dbReference type="EMBL" id="BAABAT010000081">
    <property type="protein sequence ID" value="GAA4263810.1"/>
    <property type="molecule type" value="Genomic_DNA"/>
</dbReference>
<organism evidence="2 3">
    <name type="scientific">Dactylosporangium darangshiense</name>
    <dbReference type="NCBI Taxonomy" id="579108"/>
    <lineage>
        <taxon>Bacteria</taxon>
        <taxon>Bacillati</taxon>
        <taxon>Actinomycetota</taxon>
        <taxon>Actinomycetes</taxon>
        <taxon>Micromonosporales</taxon>
        <taxon>Micromonosporaceae</taxon>
        <taxon>Dactylosporangium</taxon>
    </lineage>
</organism>
<dbReference type="Gene3D" id="1.10.1740.10">
    <property type="match status" value="1"/>
</dbReference>
<gene>
    <name evidence="2" type="ORF">GCM10022255_111730</name>
</gene>
<protein>
    <recommendedName>
        <fullName evidence="1">RNA polymerase sigma-70 region 2 domain-containing protein</fullName>
    </recommendedName>
</protein>
<dbReference type="Proteomes" id="UP001500620">
    <property type="component" value="Unassembled WGS sequence"/>
</dbReference>
<dbReference type="InterPro" id="IPR013325">
    <property type="entry name" value="RNA_pol_sigma_r2"/>
</dbReference>
<dbReference type="RefSeq" id="WP_380133601.1">
    <property type="nucleotide sequence ID" value="NZ_BAABAT010000081.1"/>
</dbReference>
<feature type="domain" description="RNA polymerase sigma-70 region 2" evidence="1">
    <location>
        <begin position="11"/>
        <end position="39"/>
    </location>
</feature>
<evidence type="ECO:0000259" key="1">
    <source>
        <dbReference type="Pfam" id="PF04542"/>
    </source>
</evidence>
<evidence type="ECO:0000313" key="3">
    <source>
        <dbReference type="Proteomes" id="UP001500620"/>
    </source>
</evidence>
<dbReference type="Pfam" id="PF04542">
    <property type="entry name" value="Sigma70_r2"/>
    <property type="match status" value="1"/>
</dbReference>
<dbReference type="SUPFAM" id="SSF88946">
    <property type="entry name" value="Sigma2 domain of RNA polymerase sigma factors"/>
    <property type="match status" value="1"/>
</dbReference>
<name>A0ABP8DUW3_9ACTN</name>
<proteinExistence type="predicted"/>
<reference evidence="3" key="1">
    <citation type="journal article" date="2019" name="Int. J. Syst. Evol. Microbiol.">
        <title>The Global Catalogue of Microorganisms (GCM) 10K type strain sequencing project: providing services to taxonomists for standard genome sequencing and annotation.</title>
        <authorList>
            <consortium name="The Broad Institute Genomics Platform"/>
            <consortium name="The Broad Institute Genome Sequencing Center for Infectious Disease"/>
            <person name="Wu L."/>
            <person name="Ma J."/>
        </authorList>
    </citation>
    <scope>NUCLEOTIDE SEQUENCE [LARGE SCALE GENOMIC DNA]</scope>
    <source>
        <strain evidence="3">JCM 17441</strain>
    </source>
</reference>